<evidence type="ECO:0000313" key="1">
    <source>
        <dbReference type="Proteomes" id="UP000095286"/>
    </source>
</evidence>
<reference evidence="2" key="1">
    <citation type="submission" date="2016-11" db="UniProtKB">
        <authorList>
            <consortium name="WormBaseParasite"/>
        </authorList>
    </citation>
    <scope>IDENTIFICATION</scope>
    <source>
        <strain evidence="2">KR3021</strain>
    </source>
</reference>
<accession>A0AC35U4R3</accession>
<proteinExistence type="predicted"/>
<dbReference type="WBParaSite" id="RSKR_0000765800.1">
    <property type="protein sequence ID" value="RSKR_0000765800.1"/>
    <property type="gene ID" value="RSKR_0000765800"/>
</dbReference>
<name>A0AC35U4R3_9BILA</name>
<dbReference type="Proteomes" id="UP000095286">
    <property type="component" value="Unplaced"/>
</dbReference>
<organism evidence="1 2">
    <name type="scientific">Rhabditophanes sp. KR3021</name>
    <dbReference type="NCBI Taxonomy" id="114890"/>
    <lineage>
        <taxon>Eukaryota</taxon>
        <taxon>Metazoa</taxon>
        <taxon>Ecdysozoa</taxon>
        <taxon>Nematoda</taxon>
        <taxon>Chromadorea</taxon>
        <taxon>Rhabditida</taxon>
        <taxon>Tylenchina</taxon>
        <taxon>Panagrolaimomorpha</taxon>
        <taxon>Strongyloidoidea</taxon>
        <taxon>Alloionematidae</taxon>
        <taxon>Rhabditophanes</taxon>
    </lineage>
</organism>
<protein>
    <submittedName>
        <fullName evidence="2">Ras-associating domain-containing protein</fullName>
    </submittedName>
</protein>
<evidence type="ECO:0000313" key="2">
    <source>
        <dbReference type="WBParaSite" id="RSKR_0000765800.1"/>
    </source>
</evidence>
<sequence>MASQKSYEKIETVEQVVNSDSVEKIKIRIKLNLKRPINVVEKNETIQLGTGSPSLPIGTITSMYVPKNTSKLISVKGDVKSSRLITYLLTKLKVADNPRKFALYYHLKEDDERLKKVNDDELPCNLFELMKPIDDGLFEFVLQENDDSEISWVSFEVPELENFLKILEVQEVNHRQRLIEEKRALAFYLDIEIRDRERKKTLDII</sequence>